<reference evidence="4" key="1">
    <citation type="submission" date="2016-10" db="EMBL/GenBank/DDBJ databases">
        <authorList>
            <person name="Varghese N."/>
            <person name="Submissions S."/>
        </authorList>
    </citation>
    <scope>NUCLEOTIDE SEQUENCE [LARGE SCALE GENOMIC DNA]</scope>
    <source>
        <strain evidence="4">SUR2</strain>
    </source>
</reference>
<dbReference type="EMBL" id="FPKW01000009">
    <property type="protein sequence ID" value="SFZ95277.1"/>
    <property type="molecule type" value="Genomic_DNA"/>
</dbReference>
<protein>
    <submittedName>
        <fullName evidence="3">Por secretion system C-terminal sorting domain-containing protein</fullName>
    </submittedName>
</protein>
<name>A0A1K2IS62_9FLAO</name>
<evidence type="ECO:0000313" key="4">
    <source>
        <dbReference type="Proteomes" id="UP000182034"/>
    </source>
</evidence>
<dbReference type="InterPro" id="IPR026444">
    <property type="entry name" value="Secre_tail"/>
</dbReference>
<accession>A0A1K2IS62</accession>
<keyword evidence="1" id="KW-0732">Signal</keyword>
<evidence type="ECO:0000313" key="3">
    <source>
        <dbReference type="EMBL" id="SFZ95277.1"/>
    </source>
</evidence>
<dbReference type="STRING" id="1612149.SAMN05216324_10936"/>
<proteinExistence type="predicted"/>
<evidence type="ECO:0000256" key="1">
    <source>
        <dbReference type="ARBA" id="ARBA00022729"/>
    </source>
</evidence>
<feature type="domain" description="Secretion system C-terminal sorting" evidence="2">
    <location>
        <begin position="257"/>
        <end position="326"/>
    </location>
</feature>
<dbReference type="NCBIfam" id="TIGR04183">
    <property type="entry name" value="Por_Secre_tail"/>
    <property type="match status" value="1"/>
</dbReference>
<organism evidence="3 4">
    <name type="scientific">Chryseobacterium limigenitum</name>
    <dbReference type="NCBI Taxonomy" id="1612149"/>
    <lineage>
        <taxon>Bacteria</taxon>
        <taxon>Pseudomonadati</taxon>
        <taxon>Bacteroidota</taxon>
        <taxon>Flavobacteriia</taxon>
        <taxon>Flavobacteriales</taxon>
        <taxon>Weeksellaceae</taxon>
        <taxon>Chryseobacterium group</taxon>
        <taxon>Chryseobacterium</taxon>
    </lineage>
</organism>
<evidence type="ECO:0000259" key="2">
    <source>
        <dbReference type="Pfam" id="PF18962"/>
    </source>
</evidence>
<gene>
    <name evidence="3" type="ORF">SAMN05216324_10936</name>
</gene>
<dbReference type="AlphaFoldDB" id="A0A1K2IS62"/>
<sequence length="328" mass="35391">MQNQEILFCMIHKKMNTLKNLATGVMLAGSVVATKAQMALDQTVNGTGEQVYKTITFANGNESNSPSHNFTGPKNIDLATSDSYGGRPSFWRNNGGSGTFVNTTEIGGSTSTTVANEIVGGNTISWNQAQSLQKNISAVSNSLGINFSGMMKRAHADTNADGSIDAKLTTYTLPFGTSAQAAGFQIGDIAIFNTPEIINASTGITLLIQKDSYKVLNNNWEWEDTLNGPTGWSQRNIIDWISTPLSTSEIDAIKTSIYPNPTTDKIFIKLDNPTTKIDEYRIVNTAGELVLEGKDAQGGINVQNLPTGLYILQMSIDGKIITHKVIKK</sequence>
<dbReference type="OrthoDB" id="1429691at2"/>
<dbReference type="Proteomes" id="UP000182034">
    <property type="component" value="Unassembled WGS sequence"/>
</dbReference>
<dbReference type="Pfam" id="PF18962">
    <property type="entry name" value="Por_Secre_tail"/>
    <property type="match status" value="1"/>
</dbReference>
<keyword evidence="4" id="KW-1185">Reference proteome</keyword>